<dbReference type="Proteomes" id="UP000503441">
    <property type="component" value="Chromosome"/>
</dbReference>
<keyword evidence="8" id="KW-1185">Reference proteome</keyword>
<feature type="domain" description="DUF11" evidence="5">
    <location>
        <begin position="758"/>
        <end position="869"/>
    </location>
</feature>
<accession>A0ABX6JW56</accession>
<keyword evidence="2" id="KW-0964">Secreted</keyword>
<name>A0ABX6JW56_9MICO</name>
<comment type="subcellular location">
    <subcellularLocation>
        <location evidence="1">Secreted</location>
    </subcellularLocation>
</comment>
<gene>
    <name evidence="7" type="ORF">G7066_02315</name>
</gene>
<evidence type="ECO:0000256" key="4">
    <source>
        <dbReference type="SAM" id="MobiDB-lite"/>
    </source>
</evidence>
<organism evidence="7 8">
    <name type="scientific">Leucobacter coleopterorum</name>
    <dbReference type="NCBI Taxonomy" id="2714933"/>
    <lineage>
        <taxon>Bacteria</taxon>
        <taxon>Bacillati</taxon>
        <taxon>Actinomycetota</taxon>
        <taxon>Actinomycetes</taxon>
        <taxon>Micrococcales</taxon>
        <taxon>Microbacteriaceae</taxon>
        <taxon>Leucobacter</taxon>
    </lineage>
</organism>
<feature type="region of interest" description="Disordered" evidence="4">
    <location>
        <begin position="853"/>
        <end position="882"/>
    </location>
</feature>
<dbReference type="Gene3D" id="2.60.40.10">
    <property type="entry name" value="Immunoglobulins"/>
    <property type="match status" value="1"/>
</dbReference>
<dbReference type="Gene3D" id="2.60.40.740">
    <property type="match status" value="1"/>
</dbReference>
<dbReference type="Pfam" id="PF01345">
    <property type="entry name" value="DUF11"/>
    <property type="match status" value="1"/>
</dbReference>
<dbReference type="Pfam" id="PF17210">
    <property type="entry name" value="SdrD_B"/>
    <property type="match status" value="1"/>
</dbReference>
<feature type="domain" description="SD-repeat containing protein B" evidence="6">
    <location>
        <begin position="643"/>
        <end position="746"/>
    </location>
</feature>
<dbReference type="NCBIfam" id="TIGR01451">
    <property type="entry name" value="B_ant_repeat"/>
    <property type="match status" value="1"/>
</dbReference>
<dbReference type="EMBL" id="CP049933">
    <property type="protein sequence ID" value="QIM17813.1"/>
    <property type="molecule type" value="Genomic_DNA"/>
</dbReference>
<dbReference type="SUPFAM" id="SSF117074">
    <property type="entry name" value="Hypothetical protein PA1324"/>
    <property type="match status" value="1"/>
</dbReference>
<dbReference type="RefSeq" id="WP_166328726.1">
    <property type="nucleotide sequence ID" value="NZ_CP049933.1"/>
</dbReference>
<proteinExistence type="predicted"/>
<reference evidence="7 8" key="1">
    <citation type="submission" date="2020-03" db="EMBL/GenBank/DDBJ databases">
        <title>Leucobacter sp. nov., isolated from beetles.</title>
        <authorList>
            <person name="Hyun D.-W."/>
            <person name="Bae J.-W."/>
        </authorList>
    </citation>
    <scope>NUCLEOTIDE SEQUENCE [LARGE SCALE GENOMIC DNA]</scope>
    <source>
        <strain evidence="7 8">HDW9A</strain>
    </source>
</reference>
<dbReference type="SUPFAM" id="SSF49401">
    <property type="entry name" value="Bacterial adhesins"/>
    <property type="match status" value="1"/>
</dbReference>
<dbReference type="InterPro" id="IPR013783">
    <property type="entry name" value="Ig-like_fold"/>
</dbReference>
<evidence type="ECO:0000313" key="8">
    <source>
        <dbReference type="Proteomes" id="UP000503441"/>
    </source>
</evidence>
<evidence type="ECO:0000256" key="2">
    <source>
        <dbReference type="ARBA" id="ARBA00022525"/>
    </source>
</evidence>
<evidence type="ECO:0000259" key="5">
    <source>
        <dbReference type="Pfam" id="PF01345"/>
    </source>
</evidence>
<evidence type="ECO:0000256" key="3">
    <source>
        <dbReference type="ARBA" id="ARBA00022729"/>
    </source>
</evidence>
<evidence type="ECO:0008006" key="9">
    <source>
        <dbReference type="Google" id="ProtNLM"/>
    </source>
</evidence>
<sequence>MPYTLFTNDKATVTAEVSNLSATAVERSSEWDPGQGNTATQMKATMCNTLAGPLYCANTQNLASVDLVRPTAGTFSVPAKTDRLLNFRQNPETTGDLTAKPFYSDKQFTQALPEALPGTKYVGRGAVALYIPLGKVDNRLVLCQAIDNRYTTVTPFSAKDQDRAAAVSVVTSSEHKPEQVLQELSNYVKIQYGVGGNGGVDTGDGTGWSAASPQSEFTCGDNDSTKWYDSINAPEGGPGAITKIRAVVEGPTPEFLATGWLGLGLDVALQVRPDAPVSNLDGPVVDQVRIEATNRQGVWEDDVLRPKSRSEATLLITEIPLRVAKTLSNTAKTQYEAQEKIAWKINVSTVNTGPSVTVRNTQITDTLPDELTYHPGSSRINGKPASDPVIGVDSAGKTTLHWNLGEMKLGESRQLEYETTTSPDVFQGTQVENNVLATADGALPARSKATATITNSALFAVAKRSAPPVVQPGEAVSFDVRITNLSTKEVPSTDFIDWLPFDGDGRTPESSFNGELDLTSVSQEAGAQQTRILYTSYDQSKIDLKTDLDPEAMSASIVWCEATEFAKSPGCPSNMAEVTGLRFVGGEMGPGTSTTMRIVAALPKGKAGDVLANTAGGRAGGFTTNLLSNVTVANIVSSSVSGVAWQDADHDGVMADDENRLDGVTAVLKDAADNEVARTVTNDKGEYTFEWILAGEYTVHFETVSHKMPTQKQVGTDSSVWSLIDDSATAAVSVPLGTDVRNIHAGFVDQVDLQVKGLKASSGTIGQQASATFEVSNELSSDIHEPVVVFTVPSSLSDVKVIAPSGWTLVDNSDGTWTATGPNTFAGGEKVEFDITGTVKVIEELTFTATGTASNDFEPKLDNNEATLSTTPPEPATISGSVFSDFNADGVWQDTERAVEG</sequence>
<dbReference type="InterPro" id="IPR001434">
    <property type="entry name" value="OmcB-like_DUF11"/>
</dbReference>
<dbReference type="InterPro" id="IPR033764">
    <property type="entry name" value="Sdr_B"/>
</dbReference>
<dbReference type="InterPro" id="IPR008966">
    <property type="entry name" value="Adhesion_dom_sf"/>
</dbReference>
<evidence type="ECO:0000259" key="6">
    <source>
        <dbReference type="Pfam" id="PF17210"/>
    </source>
</evidence>
<protein>
    <recommendedName>
        <fullName evidence="9">SD-repeat containing protein B domain-containing protein</fullName>
    </recommendedName>
</protein>
<dbReference type="InterPro" id="IPR047589">
    <property type="entry name" value="DUF11_rpt"/>
</dbReference>
<keyword evidence="3" id="KW-0732">Signal</keyword>
<evidence type="ECO:0000313" key="7">
    <source>
        <dbReference type="EMBL" id="QIM17813.1"/>
    </source>
</evidence>
<evidence type="ECO:0000256" key="1">
    <source>
        <dbReference type="ARBA" id="ARBA00004613"/>
    </source>
</evidence>